<feature type="compositionally biased region" description="Acidic residues" evidence="1">
    <location>
        <begin position="83"/>
        <end position="115"/>
    </location>
</feature>
<dbReference type="RefSeq" id="WP_006065506.1">
    <property type="nucleotide sequence ID" value="NZ_CP031308.1"/>
</dbReference>
<dbReference type="GeneID" id="39853685"/>
<sequence length="389" mass="42849">MGDTGSTDYEPPIDSGDDSSEEDDGPVPTGLDDHTTEPEPEETEEPEDDDPSGTPGGAPVGGGAGAGAAGAGAGAPTPTPEEPSSEEPDDDEGAEPETPDQPETPEEDAPEQEPEQPERSEPQEPEDPDDHEQEDEDDDDDDEEQEAQIVVHSDAWDSIAWGIYPVRLQLKEEYGDQVQFDDRLVPVREFDSPEDRAQHWEKWEPRHGMPVSTGVWNEDPPESTELANRAFAAAREQSIPLAKRFIRRLRTAAIVEGTNIEDRETLLELARNVGLDTDQLEEDWEDVELRQSSREVETPKTTIHVDGETVTQPGLVTANDVKTPLKRAGLEGNDPQSLPGFVDEHGPVAVKEVQQVYEYSREEALDELETAEDVVPIEFGETSLWTTFQ</sequence>
<feature type="compositionally biased region" description="Acidic residues" evidence="1">
    <location>
        <begin position="123"/>
        <end position="146"/>
    </location>
</feature>
<protein>
    <submittedName>
        <fullName evidence="2">Uncharacterized protein</fullName>
    </submittedName>
</protein>
<evidence type="ECO:0000313" key="3">
    <source>
        <dbReference type="Proteomes" id="UP000296822"/>
    </source>
</evidence>
<accession>A0A4D6HSL0</accession>
<name>A0A4D6HSL0_9EURY</name>
<evidence type="ECO:0000313" key="2">
    <source>
        <dbReference type="EMBL" id="QCC56939.1"/>
    </source>
</evidence>
<reference evidence="2 3" key="1">
    <citation type="journal article" date="2019" name="Nat. Commun.">
        <title>A new type of DNA phosphorothioation-based antiviral system in archaea.</title>
        <authorList>
            <person name="Xiong L."/>
            <person name="Liu S."/>
            <person name="Chen S."/>
            <person name="Xiao Y."/>
            <person name="Zhu B."/>
            <person name="Gao Y."/>
            <person name="Zhang Y."/>
            <person name="Chen B."/>
            <person name="Luo J."/>
            <person name="Deng Z."/>
            <person name="Chen X."/>
            <person name="Wang L."/>
            <person name="Chen S."/>
        </authorList>
    </citation>
    <scope>NUCLEOTIDE SEQUENCE [LARGE SCALE GENOMIC DNA]</scope>
    <source>
        <strain evidence="2 3">JCM 10635</strain>
        <plasmid evidence="2 3">unnamed3</plasmid>
    </source>
</reference>
<gene>
    <name evidence="2" type="ORF">DV706_20610</name>
</gene>
<dbReference type="InterPro" id="IPR036249">
    <property type="entry name" value="Thioredoxin-like_sf"/>
</dbReference>
<proteinExistence type="predicted"/>
<dbReference type="EMBL" id="CP031308">
    <property type="protein sequence ID" value="QCC56939.1"/>
    <property type="molecule type" value="Genomic_DNA"/>
</dbReference>
<dbReference type="SUPFAM" id="SSF52833">
    <property type="entry name" value="Thioredoxin-like"/>
    <property type="match status" value="1"/>
</dbReference>
<dbReference type="KEGG" id="nbg:DV706_20610"/>
<feature type="compositionally biased region" description="Acidic residues" evidence="1">
    <location>
        <begin position="38"/>
        <end position="51"/>
    </location>
</feature>
<feature type="compositionally biased region" description="Gly residues" evidence="1">
    <location>
        <begin position="54"/>
        <end position="73"/>
    </location>
</feature>
<dbReference type="Pfam" id="PF13743">
    <property type="entry name" value="Thioredoxin_5"/>
    <property type="match status" value="1"/>
</dbReference>
<keyword evidence="2" id="KW-0614">Plasmid</keyword>
<dbReference type="Proteomes" id="UP000296822">
    <property type="component" value="Plasmid unnamed3"/>
</dbReference>
<feature type="compositionally biased region" description="Acidic residues" evidence="1">
    <location>
        <begin position="15"/>
        <end position="25"/>
    </location>
</feature>
<organism evidence="2 3">
    <name type="scientific">Natronorubrum bangense</name>
    <dbReference type="NCBI Taxonomy" id="61858"/>
    <lineage>
        <taxon>Archaea</taxon>
        <taxon>Methanobacteriati</taxon>
        <taxon>Methanobacteriota</taxon>
        <taxon>Stenosarchaea group</taxon>
        <taxon>Halobacteria</taxon>
        <taxon>Halobacteriales</taxon>
        <taxon>Natrialbaceae</taxon>
        <taxon>Natronorubrum</taxon>
    </lineage>
</organism>
<feature type="region of interest" description="Disordered" evidence="1">
    <location>
        <begin position="1"/>
        <end position="154"/>
    </location>
</feature>
<geneLocation type="plasmid" evidence="2 3">
    <name>unnamed3</name>
</geneLocation>
<dbReference type="Gene3D" id="3.40.30.10">
    <property type="entry name" value="Glutaredoxin"/>
    <property type="match status" value="1"/>
</dbReference>
<evidence type="ECO:0000256" key="1">
    <source>
        <dbReference type="SAM" id="MobiDB-lite"/>
    </source>
</evidence>
<dbReference type="AlphaFoldDB" id="A0A4D6HSL0"/>